<accession>A0A367YCJ6</accession>
<reference evidence="1 2" key="1">
    <citation type="submission" date="2018-06" db="EMBL/GenBank/DDBJ databases">
        <title>Whole genome sequencing of Candida tropicalis (genome annotated by CSBL at Korea University).</title>
        <authorList>
            <person name="Ahn J."/>
        </authorList>
    </citation>
    <scope>NUCLEOTIDE SEQUENCE [LARGE SCALE GENOMIC DNA]</scope>
    <source>
        <strain evidence="1 2">ATCC 20962</strain>
    </source>
</reference>
<evidence type="ECO:0000313" key="2">
    <source>
        <dbReference type="Proteomes" id="UP000253472"/>
    </source>
</evidence>
<comment type="caution">
    <text evidence="1">The sequence shown here is derived from an EMBL/GenBank/DDBJ whole genome shotgun (WGS) entry which is preliminary data.</text>
</comment>
<sequence length="100" mass="11233">MTKDHLGTKLEVFRLNLVPMDISSLGRVVRHHDGRGLVCLVDYDGNIYGSMLVGRVEKSRRGGDAPLLEEVILHMPNDEARLAEEEKRPITAGRLLLCLR</sequence>
<dbReference type="AlphaFoldDB" id="A0A367YCJ6"/>
<proteinExistence type="predicted"/>
<gene>
    <name evidence="1" type="ORF">Cantr_09733</name>
</gene>
<name>A0A367YCJ6_9ASCO</name>
<protein>
    <submittedName>
        <fullName evidence="1">Uncharacterized protein</fullName>
    </submittedName>
</protein>
<keyword evidence="2" id="KW-1185">Reference proteome</keyword>
<organism evidence="1 2">
    <name type="scientific">Candida viswanathii</name>
    <dbReference type="NCBI Taxonomy" id="5486"/>
    <lineage>
        <taxon>Eukaryota</taxon>
        <taxon>Fungi</taxon>
        <taxon>Dikarya</taxon>
        <taxon>Ascomycota</taxon>
        <taxon>Saccharomycotina</taxon>
        <taxon>Pichiomycetes</taxon>
        <taxon>Debaryomycetaceae</taxon>
        <taxon>Candida/Lodderomyces clade</taxon>
        <taxon>Candida</taxon>
    </lineage>
</organism>
<dbReference type="EMBL" id="QLNQ01000024">
    <property type="protein sequence ID" value="RCK63527.1"/>
    <property type="molecule type" value="Genomic_DNA"/>
</dbReference>
<evidence type="ECO:0000313" key="1">
    <source>
        <dbReference type="EMBL" id="RCK63527.1"/>
    </source>
</evidence>
<dbReference type="Proteomes" id="UP000253472">
    <property type="component" value="Unassembled WGS sequence"/>
</dbReference>